<comment type="caution">
    <text evidence="2">The sequence shown here is derived from an EMBL/GenBank/DDBJ whole genome shotgun (WGS) entry which is preliminary data.</text>
</comment>
<feature type="coiled-coil region" evidence="1">
    <location>
        <begin position="14"/>
        <end position="41"/>
    </location>
</feature>
<gene>
    <name evidence="2" type="ORF">PSON_ATCC_30995.1.T1090208</name>
</gene>
<dbReference type="AlphaFoldDB" id="A0A8S1QNC6"/>
<proteinExistence type="predicted"/>
<dbReference type="Proteomes" id="UP000692954">
    <property type="component" value="Unassembled WGS sequence"/>
</dbReference>
<organism evidence="2 3">
    <name type="scientific">Paramecium sonneborni</name>
    <dbReference type="NCBI Taxonomy" id="65129"/>
    <lineage>
        <taxon>Eukaryota</taxon>
        <taxon>Sar</taxon>
        <taxon>Alveolata</taxon>
        <taxon>Ciliophora</taxon>
        <taxon>Intramacronucleata</taxon>
        <taxon>Oligohymenophorea</taxon>
        <taxon>Peniculida</taxon>
        <taxon>Parameciidae</taxon>
        <taxon>Paramecium</taxon>
    </lineage>
</organism>
<accession>A0A8S1QNC6</accession>
<dbReference type="EMBL" id="CAJJDN010000109">
    <property type="protein sequence ID" value="CAD8115980.1"/>
    <property type="molecule type" value="Genomic_DNA"/>
</dbReference>
<keyword evidence="3" id="KW-1185">Reference proteome</keyword>
<keyword evidence="1" id="KW-0175">Coiled coil</keyword>
<sequence>MEHNIIGDYIYRYFSDLDEQIQNLLANIDQITQLLNSIERLNLKTMQDQLEVLLCFINTIQGHQIEGKTALMAQKHKAIISDLLNQFEQTVEDSKIKKDKIQKQPANQFKMANAKQVLYDDDLREEIIIQFEIANPYKLSTSDLPKRKPKLINLNQIKSQANQITVNELQEAEEFINGNIEKDYDNNKSRKIMIKKKIHDLIKHKEIYYMKENLINLKKVQMQNRKKK</sequence>
<reference evidence="2" key="1">
    <citation type="submission" date="2021-01" db="EMBL/GenBank/DDBJ databases">
        <authorList>
            <consortium name="Genoscope - CEA"/>
            <person name="William W."/>
        </authorList>
    </citation>
    <scope>NUCLEOTIDE SEQUENCE</scope>
</reference>
<protein>
    <submittedName>
        <fullName evidence="2">Uncharacterized protein</fullName>
    </submittedName>
</protein>
<evidence type="ECO:0000256" key="1">
    <source>
        <dbReference type="SAM" id="Coils"/>
    </source>
</evidence>
<name>A0A8S1QNC6_9CILI</name>
<evidence type="ECO:0000313" key="2">
    <source>
        <dbReference type="EMBL" id="CAD8115980.1"/>
    </source>
</evidence>
<evidence type="ECO:0000313" key="3">
    <source>
        <dbReference type="Proteomes" id="UP000692954"/>
    </source>
</evidence>